<proteinExistence type="predicted"/>
<dbReference type="Pfam" id="PF23981">
    <property type="entry name" value="DUF7305"/>
    <property type="match status" value="1"/>
</dbReference>
<evidence type="ECO:0000313" key="3">
    <source>
        <dbReference type="EMBL" id="MFD1708769.1"/>
    </source>
</evidence>
<reference evidence="4" key="1">
    <citation type="journal article" date="2019" name="Int. J. Syst. Evol. Microbiol.">
        <title>The Global Catalogue of Microorganisms (GCM) 10K type strain sequencing project: providing services to taxonomists for standard genome sequencing and annotation.</title>
        <authorList>
            <consortium name="The Broad Institute Genomics Platform"/>
            <consortium name="The Broad Institute Genome Sequencing Center for Infectious Disease"/>
            <person name="Wu L."/>
            <person name="Ma J."/>
        </authorList>
    </citation>
    <scope>NUCLEOTIDE SEQUENCE [LARGE SCALE GENOMIC DNA]</scope>
    <source>
        <strain evidence="4">CGMCC 1.12295</strain>
    </source>
</reference>
<dbReference type="EMBL" id="JBHUEO010000120">
    <property type="protein sequence ID" value="MFD1708769.1"/>
    <property type="molecule type" value="Genomic_DNA"/>
</dbReference>
<dbReference type="Proteomes" id="UP001597301">
    <property type="component" value="Unassembled WGS sequence"/>
</dbReference>
<feature type="domain" description="DUF7305" evidence="2">
    <location>
        <begin position="284"/>
        <end position="398"/>
    </location>
</feature>
<keyword evidence="4" id="KW-1185">Reference proteome</keyword>
<feature type="domain" description="Type 4 fimbrial biogenesis protein PilX N-terminal" evidence="1">
    <location>
        <begin position="15"/>
        <end position="62"/>
    </location>
</feature>
<dbReference type="Pfam" id="PF14341">
    <property type="entry name" value="PilX_N"/>
    <property type="match status" value="1"/>
</dbReference>
<evidence type="ECO:0000259" key="2">
    <source>
        <dbReference type="Pfam" id="PF23981"/>
    </source>
</evidence>
<accession>A0ABW4KM05</accession>
<sequence>MNNNKIKPLMKNESGYSLAGVLLLTVLISVLGLTLVTLASNSVKTTTSDRRDQSAFYIAEAAATLEMTEIEEAVYTLSGEVEQTKGEKETINQMKDRFFHALPSKIVTQEPKASPIHFEEVFGDQPKASLEVVQINETDPSTYKMISTGTIGQQERIVEREFFVRWDTSETGESGSIPEPAALIKETITIKNGNINGNIGTAKKGAGSVVMEKGSGKINGVVYVPSGSENIAVTGQKEKVETAGQSHIHIPQLPPFPSFPDLIRSSGDLTSGTVTLTDPQKFGNIILKNNTLTFNVGDDHRKIIVDQISLHNGNINIEGSGTLTIFLLNNLEIKGGNSSVNLGGSPGQLNIFVKKGNGQTIILEGLTMKASLYAEDANIVLNQNGSFHGNIFTGGIHFTMENGNTQARGLFVAPNAHFDHRHGTIIGTVIAHSYNIEGILNYEKMQSQGPISIEDLFGGGSATDRPGDLHIHKKPLKER</sequence>
<evidence type="ECO:0000259" key="1">
    <source>
        <dbReference type="Pfam" id="PF14341"/>
    </source>
</evidence>
<name>A0ABW4KM05_9BACI</name>
<organism evidence="3 4">
    <name type="scientific">Siminovitchia sediminis</name>
    <dbReference type="NCBI Taxonomy" id="1274353"/>
    <lineage>
        <taxon>Bacteria</taxon>
        <taxon>Bacillati</taxon>
        <taxon>Bacillota</taxon>
        <taxon>Bacilli</taxon>
        <taxon>Bacillales</taxon>
        <taxon>Bacillaceae</taxon>
        <taxon>Siminovitchia</taxon>
    </lineage>
</organism>
<evidence type="ECO:0000313" key="4">
    <source>
        <dbReference type="Proteomes" id="UP001597301"/>
    </source>
</evidence>
<protein>
    <submittedName>
        <fullName evidence="3">Pilus assembly PilX N-terminal domain-containing protein</fullName>
    </submittedName>
</protein>
<gene>
    <name evidence="3" type="ORF">ACFSCZ_19015</name>
</gene>
<dbReference type="InterPro" id="IPR025746">
    <property type="entry name" value="PilX_N_dom"/>
</dbReference>
<dbReference type="RefSeq" id="WP_380776534.1">
    <property type="nucleotide sequence ID" value="NZ_JBHUEO010000120.1"/>
</dbReference>
<comment type="caution">
    <text evidence="3">The sequence shown here is derived from an EMBL/GenBank/DDBJ whole genome shotgun (WGS) entry which is preliminary data.</text>
</comment>
<dbReference type="InterPro" id="IPR055729">
    <property type="entry name" value="DUF7305"/>
</dbReference>